<keyword evidence="3" id="KW-1185">Reference proteome</keyword>
<accession>A0A4Y4DUI6</accession>
<gene>
    <name evidence="2" type="ORF">AUR04nite_27870</name>
</gene>
<protein>
    <submittedName>
        <fullName evidence="2">Uncharacterized protein</fullName>
    </submittedName>
</protein>
<evidence type="ECO:0000313" key="2">
    <source>
        <dbReference type="EMBL" id="GED07255.1"/>
    </source>
</evidence>
<keyword evidence="1" id="KW-1133">Transmembrane helix</keyword>
<dbReference type="Proteomes" id="UP000316612">
    <property type="component" value="Unassembled WGS sequence"/>
</dbReference>
<proteinExistence type="predicted"/>
<dbReference type="RefSeq" id="WP_141366184.1">
    <property type="nucleotide sequence ID" value="NZ_BAAAJL010000003.1"/>
</dbReference>
<sequence length="73" mass="7710">MSLLAISGWELVIAALWLAAVVCESISYSKNRSGLGLVRLLVVIMVPVVGTALGLITGVRLLLAPRHRGTLNS</sequence>
<feature type="transmembrane region" description="Helical" evidence="1">
    <location>
        <begin position="39"/>
        <end position="63"/>
    </location>
</feature>
<keyword evidence="1" id="KW-0812">Transmembrane</keyword>
<reference evidence="2 3" key="1">
    <citation type="submission" date="2019-06" db="EMBL/GenBank/DDBJ databases">
        <title>Whole genome shotgun sequence of Glutamicibacter uratoxydans NBRC 15515.</title>
        <authorList>
            <person name="Hosoyama A."/>
            <person name="Uohara A."/>
            <person name="Ohji S."/>
            <person name="Ichikawa N."/>
        </authorList>
    </citation>
    <scope>NUCLEOTIDE SEQUENCE [LARGE SCALE GENOMIC DNA]</scope>
    <source>
        <strain evidence="2 3">NBRC 15515</strain>
    </source>
</reference>
<keyword evidence="1" id="KW-0472">Membrane</keyword>
<evidence type="ECO:0000313" key="3">
    <source>
        <dbReference type="Proteomes" id="UP000316612"/>
    </source>
</evidence>
<dbReference type="EMBL" id="BJNY01000017">
    <property type="protein sequence ID" value="GED07255.1"/>
    <property type="molecule type" value="Genomic_DNA"/>
</dbReference>
<organism evidence="2 3">
    <name type="scientific">Glutamicibacter uratoxydans</name>
    <name type="common">Arthrobacter uratoxydans</name>
    <dbReference type="NCBI Taxonomy" id="43667"/>
    <lineage>
        <taxon>Bacteria</taxon>
        <taxon>Bacillati</taxon>
        <taxon>Actinomycetota</taxon>
        <taxon>Actinomycetes</taxon>
        <taxon>Micrococcales</taxon>
        <taxon>Micrococcaceae</taxon>
        <taxon>Glutamicibacter</taxon>
    </lineage>
</organism>
<name>A0A4Y4DUI6_GLUUR</name>
<evidence type="ECO:0000256" key="1">
    <source>
        <dbReference type="SAM" id="Phobius"/>
    </source>
</evidence>
<comment type="caution">
    <text evidence="2">The sequence shown here is derived from an EMBL/GenBank/DDBJ whole genome shotgun (WGS) entry which is preliminary data.</text>
</comment>
<dbReference type="AlphaFoldDB" id="A0A4Y4DUI6"/>